<evidence type="ECO:0000313" key="8">
    <source>
        <dbReference type="Proteomes" id="UP000316292"/>
    </source>
</evidence>
<keyword evidence="2 5" id="KW-0812">Transmembrane</keyword>
<dbReference type="InterPro" id="IPR007016">
    <property type="entry name" value="O-antigen_ligase-rel_domated"/>
</dbReference>
<dbReference type="PANTHER" id="PTHR37422:SF23">
    <property type="entry name" value="TEICHURONIC ACID BIOSYNTHESIS PROTEIN TUAE"/>
    <property type="match status" value="1"/>
</dbReference>
<dbReference type="Pfam" id="PF04932">
    <property type="entry name" value="Wzy_C"/>
    <property type="match status" value="1"/>
</dbReference>
<feature type="transmembrane region" description="Helical" evidence="5">
    <location>
        <begin position="262"/>
        <end position="278"/>
    </location>
</feature>
<evidence type="ECO:0000259" key="6">
    <source>
        <dbReference type="Pfam" id="PF04932"/>
    </source>
</evidence>
<reference evidence="7 8" key="1">
    <citation type="journal article" date="2019" name="Nat. Microbiol.">
        <title>Mediterranean grassland soil C-N compound turnover is dependent on rainfall and depth, and is mediated by genomically divergent microorganisms.</title>
        <authorList>
            <person name="Diamond S."/>
            <person name="Andeer P.F."/>
            <person name="Li Z."/>
            <person name="Crits-Christoph A."/>
            <person name="Burstein D."/>
            <person name="Anantharaman K."/>
            <person name="Lane K.R."/>
            <person name="Thomas B.C."/>
            <person name="Pan C."/>
            <person name="Northen T.R."/>
            <person name="Banfield J.F."/>
        </authorList>
    </citation>
    <scope>NUCLEOTIDE SEQUENCE [LARGE SCALE GENOMIC DNA]</scope>
    <source>
        <strain evidence="7">WS_1</strain>
    </source>
</reference>
<evidence type="ECO:0000313" key="7">
    <source>
        <dbReference type="EMBL" id="TMQ50781.1"/>
    </source>
</evidence>
<dbReference type="Proteomes" id="UP000316292">
    <property type="component" value="Unassembled WGS sequence"/>
</dbReference>
<evidence type="ECO:0000256" key="1">
    <source>
        <dbReference type="ARBA" id="ARBA00004141"/>
    </source>
</evidence>
<feature type="transmembrane region" description="Helical" evidence="5">
    <location>
        <begin position="285"/>
        <end position="308"/>
    </location>
</feature>
<name>A0A538SHD4_UNCEI</name>
<dbReference type="InterPro" id="IPR051533">
    <property type="entry name" value="WaaL-like"/>
</dbReference>
<dbReference type="PANTHER" id="PTHR37422">
    <property type="entry name" value="TEICHURONIC ACID BIOSYNTHESIS PROTEIN TUAE"/>
    <property type="match status" value="1"/>
</dbReference>
<comment type="caution">
    <text evidence="7">The sequence shown here is derived from an EMBL/GenBank/DDBJ whole genome shotgun (WGS) entry which is preliminary data.</text>
</comment>
<proteinExistence type="predicted"/>
<keyword evidence="4 5" id="KW-0472">Membrane</keyword>
<protein>
    <submittedName>
        <fullName evidence="7">O-antigen ligase family protein</fullName>
    </submittedName>
</protein>
<feature type="transmembrane region" description="Helical" evidence="5">
    <location>
        <begin position="115"/>
        <end position="133"/>
    </location>
</feature>
<evidence type="ECO:0000256" key="5">
    <source>
        <dbReference type="SAM" id="Phobius"/>
    </source>
</evidence>
<evidence type="ECO:0000256" key="2">
    <source>
        <dbReference type="ARBA" id="ARBA00022692"/>
    </source>
</evidence>
<accession>A0A538SHD4</accession>
<organism evidence="7 8">
    <name type="scientific">Eiseniibacteriota bacterium</name>
    <dbReference type="NCBI Taxonomy" id="2212470"/>
    <lineage>
        <taxon>Bacteria</taxon>
        <taxon>Candidatus Eiseniibacteriota</taxon>
    </lineage>
</organism>
<dbReference type="GO" id="GO:0016874">
    <property type="term" value="F:ligase activity"/>
    <property type="evidence" value="ECO:0007669"/>
    <property type="project" value="UniProtKB-KW"/>
</dbReference>
<feature type="transmembrane region" description="Helical" evidence="5">
    <location>
        <begin position="83"/>
        <end position="103"/>
    </location>
</feature>
<feature type="transmembrane region" description="Helical" evidence="5">
    <location>
        <begin position="399"/>
        <end position="416"/>
    </location>
</feature>
<dbReference type="GO" id="GO:0016020">
    <property type="term" value="C:membrane"/>
    <property type="evidence" value="ECO:0007669"/>
    <property type="project" value="UniProtKB-SubCell"/>
</dbReference>
<feature type="transmembrane region" description="Helical" evidence="5">
    <location>
        <begin position="14"/>
        <end position="36"/>
    </location>
</feature>
<sequence length="443" mass="48259">MSSSGPAVERRLEWAYLAVTVVLGAAVVVGTSGTLLGPVESGAIAVILLLACAALALGATRWIPGLLFTLVPAVSVFNTRHGFFPFDYVVFALAFYLVLDALWRRDLRLPGPRSLHVAFLAVIASGLLTLFLAREFSSFAGHLKRVIVGYLAAVIVFRFADRERWPWFALSIPASGLAIALLVIGVYLRRGFLVHKAYELRTFYSNVGWGTSNYVAAVLSLAVLGSAILLVLATRPWLRIVSAISLLPMGLAMALLVSRGTLVAVALGLLGLFLAVGGRRRWSVLTLSALGTALLTQLPVFKVILLRFTLASQTFSYYARLVGWKLAFQRFVEHPLLGVGLGQGKFQTDELSNLDPHNYFLSVASETGILGLLAWIALLVILFRTAWVASRDDRNRRTWAVSLGVLLAVAVVHSCYEPTFPGANYFFLFFWIAAILHRAADPA</sequence>
<feature type="transmembrane region" description="Helical" evidence="5">
    <location>
        <begin position="43"/>
        <end position="63"/>
    </location>
</feature>
<feature type="transmembrane region" description="Helical" evidence="5">
    <location>
        <begin position="214"/>
        <end position="232"/>
    </location>
</feature>
<dbReference type="EMBL" id="VBOR01000028">
    <property type="protein sequence ID" value="TMQ50781.1"/>
    <property type="molecule type" value="Genomic_DNA"/>
</dbReference>
<keyword evidence="7" id="KW-0436">Ligase</keyword>
<feature type="transmembrane region" description="Helical" evidence="5">
    <location>
        <begin position="368"/>
        <end position="387"/>
    </location>
</feature>
<comment type="subcellular location">
    <subcellularLocation>
        <location evidence="1">Membrane</location>
        <topology evidence="1">Multi-pass membrane protein</topology>
    </subcellularLocation>
</comment>
<dbReference type="AlphaFoldDB" id="A0A538SHD4"/>
<keyword evidence="3 5" id="KW-1133">Transmembrane helix</keyword>
<evidence type="ECO:0000256" key="4">
    <source>
        <dbReference type="ARBA" id="ARBA00023136"/>
    </source>
</evidence>
<evidence type="ECO:0000256" key="3">
    <source>
        <dbReference type="ARBA" id="ARBA00022989"/>
    </source>
</evidence>
<feature type="domain" description="O-antigen ligase-related" evidence="6">
    <location>
        <begin position="245"/>
        <end position="376"/>
    </location>
</feature>
<feature type="transmembrane region" description="Helical" evidence="5">
    <location>
        <begin position="167"/>
        <end position="188"/>
    </location>
</feature>
<gene>
    <name evidence="7" type="ORF">E6K71_01675</name>
</gene>